<evidence type="ECO:0000313" key="3">
    <source>
        <dbReference type="Proteomes" id="UP000015100"/>
    </source>
</evidence>
<dbReference type="OrthoDB" id="5410139at2759"/>
<dbReference type="AlphaFoldDB" id="S7ZYP7"/>
<name>S7ZYP7_DACHA</name>
<evidence type="ECO:0000313" key="2">
    <source>
        <dbReference type="EMBL" id="EPS35835.1"/>
    </source>
</evidence>
<reference evidence="3" key="2">
    <citation type="submission" date="2013-04" db="EMBL/GenBank/DDBJ databases">
        <title>Genomic mechanisms accounting for the adaptation to parasitism in nematode-trapping fungi.</title>
        <authorList>
            <person name="Ahren D.G."/>
        </authorList>
    </citation>
    <scope>NUCLEOTIDE SEQUENCE [LARGE SCALE GENOMIC DNA]</scope>
    <source>
        <strain evidence="3">CBS 200.50</strain>
    </source>
</reference>
<accession>S7ZYP7</accession>
<reference evidence="2 3" key="1">
    <citation type="journal article" date="2013" name="PLoS Genet.">
        <title>Genomic mechanisms accounting for the adaptation to parasitism in nematode-trapping fungi.</title>
        <authorList>
            <person name="Meerupati T."/>
            <person name="Andersson K.M."/>
            <person name="Friman E."/>
            <person name="Kumar D."/>
            <person name="Tunlid A."/>
            <person name="Ahren D."/>
        </authorList>
    </citation>
    <scope>NUCLEOTIDE SEQUENCE [LARGE SCALE GENOMIC DNA]</scope>
    <source>
        <strain evidence="2 3">CBS 200.50</strain>
    </source>
</reference>
<feature type="compositionally biased region" description="Low complexity" evidence="1">
    <location>
        <begin position="220"/>
        <end position="231"/>
    </location>
</feature>
<sequence length="351" mass="39378">MFASQKILASPDLIMNTESDYSYENESYQQYLQRLREGGASDPRFRIDDDEEDEETQQFEMPYIAPNKHVPGEWRFSETKGVYYQKYPQDPHHQRALQYYQTDKFTPASPTGTMPLRFLNLAGYTDAGTNKRFFYPAGSYRFVDIVPDGVPTPPATPPCICANTQLMDELGINVKLSCVHSGDMNKFWKVMGRDSDLIGTDLDRSNSSKPRGGSNGRPDTAATLSSSPTLTGEDSPLEITVTKTILVEVQNTFTAKVDSSDGKNVYDVCCDSKGSSNERLDTAVTEKSFWGHDAFGYEADGLDEEKRRTFTGGLPLPTRERGMEGRLDSLRQSVGENKGFLKKAWGKLRRK</sequence>
<protein>
    <submittedName>
        <fullName evidence="2">Uncharacterized protein</fullName>
    </submittedName>
</protein>
<evidence type="ECO:0000256" key="1">
    <source>
        <dbReference type="SAM" id="MobiDB-lite"/>
    </source>
</evidence>
<dbReference type="HOGENOM" id="CLU_789930_0_0_1"/>
<keyword evidence="3" id="KW-1185">Reference proteome</keyword>
<dbReference type="EMBL" id="AQGS01001030">
    <property type="protein sequence ID" value="EPS35835.1"/>
    <property type="molecule type" value="Genomic_DNA"/>
</dbReference>
<gene>
    <name evidence="2" type="ORF">H072_10749</name>
</gene>
<feature type="region of interest" description="Disordered" evidence="1">
    <location>
        <begin position="199"/>
        <end position="235"/>
    </location>
</feature>
<proteinExistence type="predicted"/>
<organism evidence="2 3">
    <name type="scientific">Dactylellina haptotyla (strain CBS 200.50)</name>
    <name type="common">Nematode-trapping fungus</name>
    <name type="synonym">Monacrosporium haptotylum</name>
    <dbReference type="NCBI Taxonomy" id="1284197"/>
    <lineage>
        <taxon>Eukaryota</taxon>
        <taxon>Fungi</taxon>
        <taxon>Dikarya</taxon>
        <taxon>Ascomycota</taxon>
        <taxon>Pezizomycotina</taxon>
        <taxon>Orbiliomycetes</taxon>
        <taxon>Orbiliales</taxon>
        <taxon>Orbiliaceae</taxon>
        <taxon>Dactylellina</taxon>
    </lineage>
</organism>
<comment type="caution">
    <text evidence="2">The sequence shown here is derived from an EMBL/GenBank/DDBJ whole genome shotgun (WGS) entry which is preliminary data.</text>
</comment>
<dbReference type="Proteomes" id="UP000015100">
    <property type="component" value="Unassembled WGS sequence"/>
</dbReference>